<name>A0A935MZ13_9RHOO</name>
<proteinExistence type="predicted"/>
<organism evidence="3 4">
    <name type="scientific">Candidatus Dechloromonas phosphorivorans</name>
    <dbReference type="NCBI Taxonomy" id="2899244"/>
    <lineage>
        <taxon>Bacteria</taxon>
        <taxon>Pseudomonadati</taxon>
        <taxon>Pseudomonadota</taxon>
        <taxon>Betaproteobacteria</taxon>
        <taxon>Rhodocyclales</taxon>
        <taxon>Azonexaceae</taxon>
        <taxon>Dechloromonas</taxon>
    </lineage>
</organism>
<evidence type="ECO:0000313" key="3">
    <source>
        <dbReference type="EMBL" id="MBK7415716.1"/>
    </source>
</evidence>
<feature type="region of interest" description="Disordered" evidence="1">
    <location>
        <begin position="168"/>
        <end position="208"/>
    </location>
</feature>
<sequence length="208" mass="22928">MNRLAEYATTLLRARHGRAFPLVLLLIATLALVFHEATPLANLRHAQFDHYQQLMPRLRDNEPVIVVSVDSQSLERHGQWPWSRELMAQLVNQIMAGQPLAVGIDMIFAERDRYSPEVLAERLPALSKSALAGLNEPDSFFSKALSQGPTVLAVVGVVGQASTRRTAATQALAGTGRGQSRRTTDPAFSRRFGQSTATGGRRRWRGSD</sequence>
<comment type="caution">
    <text evidence="3">The sequence shown here is derived from an EMBL/GenBank/DDBJ whole genome shotgun (WGS) entry which is preliminary data.</text>
</comment>
<dbReference type="AlphaFoldDB" id="A0A935MZ13"/>
<dbReference type="Proteomes" id="UP000739411">
    <property type="component" value="Unassembled WGS sequence"/>
</dbReference>
<gene>
    <name evidence="3" type="ORF">IPJ38_11980</name>
</gene>
<evidence type="ECO:0000313" key="4">
    <source>
        <dbReference type="Proteomes" id="UP000739411"/>
    </source>
</evidence>
<dbReference type="Pfam" id="PF05226">
    <property type="entry name" value="CHASE2"/>
    <property type="match status" value="1"/>
</dbReference>
<protein>
    <submittedName>
        <fullName evidence="3">CHASE2 domain-containing protein</fullName>
    </submittedName>
</protein>
<evidence type="ECO:0000259" key="2">
    <source>
        <dbReference type="SMART" id="SM01080"/>
    </source>
</evidence>
<dbReference type="InterPro" id="IPR007890">
    <property type="entry name" value="CHASE2"/>
</dbReference>
<reference evidence="3 4" key="1">
    <citation type="submission" date="2020-10" db="EMBL/GenBank/DDBJ databases">
        <title>Connecting structure to function with the recovery of over 1000 high-quality activated sludge metagenome-assembled genomes encoding full-length rRNA genes using long-read sequencing.</title>
        <authorList>
            <person name="Singleton C.M."/>
            <person name="Petriglieri F."/>
            <person name="Kristensen J.M."/>
            <person name="Kirkegaard R.H."/>
            <person name="Michaelsen T.Y."/>
            <person name="Andersen M.H."/>
            <person name="Karst S.M."/>
            <person name="Dueholm M.S."/>
            <person name="Nielsen P.H."/>
            <person name="Albertsen M."/>
        </authorList>
    </citation>
    <scope>NUCLEOTIDE SEQUENCE [LARGE SCALE GENOMIC DNA]</scope>
    <source>
        <strain evidence="3">EsbW_18-Q3-R4-48_BATAC.463</strain>
    </source>
</reference>
<evidence type="ECO:0000256" key="1">
    <source>
        <dbReference type="SAM" id="MobiDB-lite"/>
    </source>
</evidence>
<feature type="domain" description="CHASE2" evidence="2">
    <location>
        <begin position="40"/>
        <end position="206"/>
    </location>
</feature>
<dbReference type="SMART" id="SM01080">
    <property type="entry name" value="CHASE2"/>
    <property type="match status" value="1"/>
</dbReference>
<dbReference type="EMBL" id="JADJMS010000024">
    <property type="protein sequence ID" value="MBK7415716.1"/>
    <property type="molecule type" value="Genomic_DNA"/>
</dbReference>
<accession>A0A935MZ13</accession>